<dbReference type="EMBL" id="CP060713">
    <property type="protein sequence ID" value="QNN53150.1"/>
    <property type="molecule type" value="Genomic_DNA"/>
</dbReference>
<dbReference type="Proteomes" id="UP000515947">
    <property type="component" value="Chromosome"/>
</dbReference>
<keyword evidence="2" id="KW-0812">Transmembrane</keyword>
<dbReference type="InterPro" id="IPR012495">
    <property type="entry name" value="TadE-like_dom"/>
</dbReference>
<dbReference type="Pfam" id="PF07811">
    <property type="entry name" value="TadE"/>
    <property type="match status" value="1"/>
</dbReference>
<evidence type="ECO:0000313" key="5">
    <source>
        <dbReference type="Proteomes" id="UP000515947"/>
    </source>
</evidence>
<feature type="transmembrane region" description="Helical" evidence="2">
    <location>
        <begin position="12"/>
        <end position="37"/>
    </location>
</feature>
<sequence length="169" mass="18385">MRWTDRRRERGAAALEFGLISPLLFAVLFGTITYGLWLNDSMNLRQGLREASRQGVVANYGAVSSCATTYSIAPSANVKNLVCTTKSEVAAYTGKTYVKVLLPDGWVRGKELVVCGMIKADRLPGLVPLPNDRIIRFASRMSIETATPGQVETGGEEVPPSGVSWSWCT</sequence>
<keyword evidence="5" id="KW-1185">Reference proteome</keyword>
<protein>
    <submittedName>
        <fullName evidence="4">Pilus assembly protein</fullName>
    </submittedName>
</protein>
<evidence type="ECO:0000313" key="4">
    <source>
        <dbReference type="EMBL" id="QNN53150.1"/>
    </source>
</evidence>
<evidence type="ECO:0000256" key="2">
    <source>
        <dbReference type="SAM" id="Phobius"/>
    </source>
</evidence>
<dbReference type="KEGG" id="nmes:H9L09_01230"/>
<evidence type="ECO:0000259" key="3">
    <source>
        <dbReference type="Pfam" id="PF07811"/>
    </source>
</evidence>
<proteinExistence type="predicted"/>
<reference evidence="4 5" key="1">
    <citation type="submission" date="2020-08" db="EMBL/GenBank/DDBJ databases">
        <title>Genome sequence of Nocardioides mesophilus KACC 16243T.</title>
        <authorList>
            <person name="Hyun D.-W."/>
            <person name="Bae J.-W."/>
        </authorList>
    </citation>
    <scope>NUCLEOTIDE SEQUENCE [LARGE SCALE GENOMIC DNA]</scope>
    <source>
        <strain evidence="4 5">KACC 16243</strain>
    </source>
</reference>
<feature type="region of interest" description="Disordered" evidence="1">
    <location>
        <begin position="148"/>
        <end position="169"/>
    </location>
</feature>
<organism evidence="4 5">
    <name type="scientific">Nocardioides mesophilus</name>
    <dbReference type="NCBI Taxonomy" id="433659"/>
    <lineage>
        <taxon>Bacteria</taxon>
        <taxon>Bacillati</taxon>
        <taxon>Actinomycetota</taxon>
        <taxon>Actinomycetes</taxon>
        <taxon>Propionibacteriales</taxon>
        <taxon>Nocardioidaceae</taxon>
        <taxon>Nocardioides</taxon>
    </lineage>
</organism>
<dbReference type="AlphaFoldDB" id="A0A7G9RC25"/>
<dbReference type="RefSeq" id="WP_187578992.1">
    <property type="nucleotide sequence ID" value="NZ_CP060713.1"/>
</dbReference>
<keyword evidence="2" id="KW-1133">Transmembrane helix</keyword>
<feature type="domain" description="TadE-like" evidence="3">
    <location>
        <begin position="11"/>
        <end position="53"/>
    </location>
</feature>
<keyword evidence="2" id="KW-0472">Membrane</keyword>
<name>A0A7G9RC25_9ACTN</name>
<gene>
    <name evidence="4" type="ORF">H9L09_01230</name>
</gene>
<evidence type="ECO:0000256" key="1">
    <source>
        <dbReference type="SAM" id="MobiDB-lite"/>
    </source>
</evidence>
<accession>A0A7G9RC25</accession>